<dbReference type="PROSITE" id="PS51257">
    <property type="entry name" value="PROKAR_LIPOPROTEIN"/>
    <property type="match status" value="1"/>
</dbReference>
<reference evidence="6" key="1">
    <citation type="submission" date="2023-06" db="EMBL/GenBank/DDBJ databases">
        <authorList>
            <person name="Zeman M."/>
            <person name="Kubasova T."/>
            <person name="Jahodarova E."/>
            <person name="Nykrynova M."/>
            <person name="Rychlik I."/>
        </authorList>
    </citation>
    <scope>NUCLEOTIDE SEQUENCE</scope>
    <source>
        <strain evidence="6">ET15</strain>
        <strain evidence="5">ET37</strain>
    </source>
</reference>
<evidence type="ECO:0000256" key="2">
    <source>
        <dbReference type="SAM" id="MobiDB-lite"/>
    </source>
</evidence>
<name>A0AAW7JEC3_9BACT</name>
<organism evidence="6 8">
    <name type="scientific">Leyella lascolaii</name>
    <dbReference type="NCBI Taxonomy" id="1776379"/>
    <lineage>
        <taxon>Bacteria</taxon>
        <taxon>Pseudomonadati</taxon>
        <taxon>Bacteroidota</taxon>
        <taxon>Bacteroidia</taxon>
        <taxon>Bacteroidales</taxon>
        <taxon>Prevotellaceae</taxon>
        <taxon>Leyella</taxon>
    </lineage>
</organism>
<comment type="caution">
    <text evidence="6">The sequence shown here is derived from an EMBL/GenBank/DDBJ whole genome shotgun (WGS) entry which is preliminary data.</text>
</comment>
<feature type="region of interest" description="Disordered" evidence="2">
    <location>
        <begin position="371"/>
        <end position="400"/>
    </location>
</feature>
<proteinExistence type="predicted"/>
<sequence>MRKAMLPLCMAVIAAVMSCARMGQPDGGWYDETPPSVIGASPDDGATNVRQQKISIFFDEFVKIDNATEKVVVSPPQAEMPEIKSAGKKIEVELKDSLRANTTYTIDFSDAISDNNEGNPLGNYAYTFSTGDRIDTLQVSGHVLEAENLEPIKGILVGLYSDMADSAFVSSPMIRIARTDSRGQFVIKGVAPGSYRIYALQDMDGDYKFSQKSEKIAFTTDIITPSTTGATRQDTTWLDSLRIKSISKVGYTRFIPDDIVLKAFTEPLTDRYLIKSERQEPDHFTFFFSYGNDSLPQIKGIGFDSSDAFIIEHSEKRDTVTYWLKDTTLVNRDTLNVQLRYMATDTLGHLQLQTDTLQMLSKKPYERRMKEKKKSFEEWQKQQERRKKRGQPYDSIMPPEPLDYDISVPQKLRPDENIHFEFKTPLANIDISKIHLYSKRDTLWYNAPFELLPDRKDTLDHADTTYAGTHELHLRKYVLMGEWKPDIEYSLEIDSAAFTDIYGKSTKKLKQGFKVSALSEFGTLLLSINGTDGQPIVVQLLDTSDKPVKEVKTSGTTAEFFYIKPGRYYLRMFVDSNNNGIWDTGDYASGRQAEEVFYYPEPVECREKWDISKTWSPRATVLTRQKPSQITKQKAEQTRQVKQRNAERARKLGIEYLPEMQKQMQKRLKRQKK</sequence>
<feature type="chain" id="PRO_5043812612" evidence="3">
    <location>
        <begin position="24"/>
        <end position="673"/>
    </location>
</feature>
<keyword evidence="1 3" id="KW-0732">Signal</keyword>
<evidence type="ECO:0000313" key="8">
    <source>
        <dbReference type="Proteomes" id="UP001168478"/>
    </source>
</evidence>
<dbReference type="Proteomes" id="UP001168478">
    <property type="component" value="Unassembled WGS sequence"/>
</dbReference>
<feature type="region of interest" description="Disordered" evidence="2">
    <location>
        <begin position="622"/>
        <end position="646"/>
    </location>
</feature>
<dbReference type="SUPFAM" id="SSF49478">
    <property type="entry name" value="Cna protein B-type domain"/>
    <property type="match status" value="1"/>
</dbReference>
<dbReference type="AlphaFoldDB" id="A0AAW7JEC3"/>
<reference evidence="6" key="2">
    <citation type="submission" date="2023-08" db="EMBL/GenBank/DDBJ databases">
        <title>Identification and characterization of horizontal gene transfer across gut microbiota members of farm animals based on homology search.</title>
        <authorList>
            <person name="Schwarzerova J."/>
            <person name="Nykrynova M."/>
            <person name="Jureckova K."/>
            <person name="Cejkova D."/>
            <person name="Rychlik I."/>
        </authorList>
    </citation>
    <scope>NUCLEOTIDE SEQUENCE</scope>
    <source>
        <strain evidence="6">ET15</strain>
        <strain evidence="5">ET37</strain>
    </source>
</reference>
<feature type="compositionally biased region" description="Basic and acidic residues" evidence="2">
    <location>
        <begin position="633"/>
        <end position="646"/>
    </location>
</feature>
<feature type="domain" description="SbsA Ig-like" evidence="4">
    <location>
        <begin position="31"/>
        <end position="130"/>
    </location>
</feature>
<evidence type="ECO:0000256" key="3">
    <source>
        <dbReference type="SAM" id="SignalP"/>
    </source>
</evidence>
<dbReference type="Proteomes" id="UP001167831">
    <property type="component" value="Unassembled WGS sequence"/>
</dbReference>
<evidence type="ECO:0000259" key="4">
    <source>
        <dbReference type="Pfam" id="PF13205"/>
    </source>
</evidence>
<evidence type="ECO:0000313" key="6">
    <source>
        <dbReference type="EMBL" id="MDN0024204.1"/>
    </source>
</evidence>
<dbReference type="Pfam" id="PF13205">
    <property type="entry name" value="Big_5"/>
    <property type="match status" value="1"/>
</dbReference>
<dbReference type="EMBL" id="JAUEIE010000001">
    <property type="protein sequence ID" value="MDN0021708.1"/>
    <property type="molecule type" value="Genomic_DNA"/>
</dbReference>
<evidence type="ECO:0000256" key="1">
    <source>
        <dbReference type="ARBA" id="ARBA00022729"/>
    </source>
</evidence>
<keyword evidence="7" id="KW-1185">Reference proteome</keyword>
<feature type="compositionally biased region" description="Polar residues" evidence="2">
    <location>
        <begin position="622"/>
        <end position="632"/>
    </location>
</feature>
<evidence type="ECO:0000313" key="5">
    <source>
        <dbReference type="EMBL" id="MDN0021708.1"/>
    </source>
</evidence>
<dbReference type="EMBL" id="JAUEIF010000001">
    <property type="protein sequence ID" value="MDN0024204.1"/>
    <property type="molecule type" value="Genomic_DNA"/>
</dbReference>
<accession>A0AAW7JEC3</accession>
<evidence type="ECO:0000313" key="7">
    <source>
        <dbReference type="Proteomes" id="UP001167831"/>
    </source>
</evidence>
<feature type="compositionally biased region" description="Basic and acidic residues" evidence="2">
    <location>
        <begin position="371"/>
        <end position="383"/>
    </location>
</feature>
<gene>
    <name evidence="5" type="ORF">QVN81_01530</name>
    <name evidence="6" type="ORF">QVN84_01520</name>
</gene>
<dbReference type="InterPro" id="IPR032812">
    <property type="entry name" value="SbsA_Ig"/>
</dbReference>
<feature type="signal peptide" evidence="3">
    <location>
        <begin position="1"/>
        <end position="23"/>
    </location>
</feature>
<protein>
    <submittedName>
        <fullName evidence="6">Ig-like domain-containing protein</fullName>
    </submittedName>
</protein>